<organism evidence="1">
    <name type="scientific">Spodoptera frugiperda</name>
    <name type="common">Fall armyworm</name>
    <dbReference type="NCBI Taxonomy" id="7108"/>
    <lineage>
        <taxon>Eukaryota</taxon>
        <taxon>Metazoa</taxon>
        <taxon>Ecdysozoa</taxon>
        <taxon>Arthropoda</taxon>
        <taxon>Hexapoda</taxon>
        <taxon>Insecta</taxon>
        <taxon>Pterygota</taxon>
        <taxon>Neoptera</taxon>
        <taxon>Endopterygota</taxon>
        <taxon>Lepidoptera</taxon>
        <taxon>Glossata</taxon>
        <taxon>Ditrysia</taxon>
        <taxon>Noctuoidea</taxon>
        <taxon>Noctuidae</taxon>
        <taxon>Amphipyrinae</taxon>
        <taxon>Spodoptera</taxon>
    </lineage>
</organism>
<name>A0A2H1VQ47_SPOFR</name>
<reference evidence="1" key="1">
    <citation type="submission" date="2016-07" db="EMBL/GenBank/DDBJ databases">
        <authorList>
            <person name="Bretaudeau A."/>
        </authorList>
    </citation>
    <scope>NUCLEOTIDE SEQUENCE</scope>
    <source>
        <strain evidence="1">Rice</strain>
        <tissue evidence="1">Whole body</tissue>
    </source>
</reference>
<proteinExistence type="predicted"/>
<dbReference type="EMBL" id="ODYU01003782">
    <property type="protein sequence ID" value="SOQ42971.1"/>
    <property type="molecule type" value="Genomic_DNA"/>
</dbReference>
<evidence type="ECO:0000313" key="1">
    <source>
        <dbReference type="EMBL" id="SOQ42971.1"/>
    </source>
</evidence>
<accession>A0A2H1VQ47</accession>
<dbReference type="AlphaFoldDB" id="A0A2H1VQ47"/>
<sequence length="190" mass="21598">MTHLMISTLCTSLLYVKRNRNESTIDALISWFIRAGQSERRTRSRFDYFKLFPTKTEAASLPRMNRGQPIKSFASKALKLRGEASMTYDENMSIRKSPERVIPVYIITRSKPIKRSDPKMYEKLFDSNGMILVSDPSVIKTVSKQDNVKIGRRSAQAFLKNKLILRGVAGAVSALLIKWAPRATGTRKRA</sequence>
<gene>
    <name evidence="1" type="ORF">SFRICE_030835</name>
</gene>
<protein>
    <submittedName>
        <fullName evidence="1">SFRICE_030835</fullName>
    </submittedName>
</protein>